<sequence length="65" mass="7432">MHIAFMLSAVKDVPVLQLMDLFPEYVSRDTESGEDECAAMFPVGYAEGYPWDEDFTDRETQKVPL</sequence>
<name>A0ABQ7Q907_PLUXY</name>
<reference evidence="2 3" key="1">
    <citation type="submission" date="2021-06" db="EMBL/GenBank/DDBJ databases">
        <title>A haploid diamondback moth (Plutella xylostella L.) genome assembly resolves 31 chromosomes and identifies a diamide resistance mutation.</title>
        <authorList>
            <person name="Ward C.M."/>
            <person name="Perry K.D."/>
            <person name="Baker G."/>
            <person name="Powis K."/>
            <person name="Heckel D.G."/>
            <person name="Baxter S.W."/>
        </authorList>
    </citation>
    <scope>NUCLEOTIDE SEQUENCE [LARGE SCALE GENOMIC DNA]</scope>
    <source>
        <strain evidence="2 3">LV</strain>
        <tissue evidence="2">Single pupa</tissue>
    </source>
</reference>
<dbReference type="InterPro" id="IPR031827">
    <property type="entry name" value="DUF4746"/>
</dbReference>
<feature type="domain" description="DUF4746" evidence="1">
    <location>
        <begin position="3"/>
        <end position="48"/>
    </location>
</feature>
<comment type="caution">
    <text evidence="2">The sequence shown here is derived from an EMBL/GenBank/DDBJ whole genome shotgun (WGS) entry which is preliminary data.</text>
</comment>
<protein>
    <recommendedName>
        <fullName evidence="1">DUF4746 domain-containing protein</fullName>
    </recommendedName>
</protein>
<accession>A0ABQ7Q907</accession>
<gene>
    <name evidence="2" type="ORF">JYU34_014709</name>
</gene>
<proteinExistence type="predicted"/>
<evidence type="ECO:0000313" key="2">
    <source>
        <dbReference type="EMBL" id="KAG7301721.1"/>
    </source>
</evidence>
<evidence type="ECO:0000259" key="1">
    <source>
        <dbReference type="Pfam" id="PF15928"/>
    </source>
</evidence>
<dbReference type="EMBL" id="JAHIBW010000019">
    <property type="protein sequence ID" value="KAG7301721.1"/>
    <property type="molecule type" value="Genomic_DNA"/>
</dbReference>
<evidence type="ECO:0000313" key="3">
    <source>
        <dbReference type="Proteomes" id="UP000823941"/>
    </source>
</evidence>
<organism evidence="2 3">
    <name type="scientific">Plutella xylostella</name>
    <name type="common">Diamondback moth</name>
    <name type="synonym">Plutella maculipennis</name>
    <dbReference type="NCBI Taxonomy" id="51655"/>
    <lineage>
        <taxon>Eukaryota</taxon>
        <taxon>Metazoa</taxon>
        <taxon>Ecdysozoa</taxon>
        <taxon>Arthropoda</taxon>
        <taxon>Hexapoda</taxon>
        <taxon>Insecta</taxon>
        <taxon>Pterygota</taxon>
        <taxon>Neoptera</taxon>
        <taxon>Endopterygota</taxon>
        <taxon>Lepidoptera</taxon>
        <taxon>Glossata</taxon>
        <taxon>Ditrysia</taxon>
        <taxon>Yponomeutoidea</taxon>
        <taxon>Plutellidae</taxon>
        <taxon>Plutella</taxon>
    </lineage>
</organism>
<dbReference type="Proteomes" id="UP000823941">
    <property type="component" value="Chromosome 19"/>
</dbReference>
<dbReference type="Pfam" id="PF15928">
    <property type="entry name" value="DUF4746"/>
    <property type="match status" value="1"/>
</dbReference>
<keyword evidence="3" id="KW-1185">Reference proteome</keyword>